<evidence type="ECO:0000256" key="10">
    <source>
        <dbReference type="ARBA" id="ARBA00031367"/>
    </source>
</evidence>
<evidence type="ECO:0000256" key="8">
    <source>
        <dbReference type="ARBA" id="ARBA00023235"/>
    </source>
</evidence>
<comment type="caution">
    <text evidence="13">The sequence shown here is derived from an EMBL/GenBank/DDBJ whole genome shotgun (WGS) entry which is preliminary data.</text>
</comment>
<evidence type="ECO:0000256" key="1">
    <source>
        <dbReference type="ARBA" id="ARBA00000083"/>
    </source>
</evidence>
<dbReference type="OrthoDB" id="9801785at2"/>
<evidence type="ECO:0000256" key="2">
    <source>
        <dbReference type="ARBA" id="ARBA00001911"/>
    </source>
</evidence>
<dbReference type="Gene3D" id="3.90.25.10">
    <property type="entry name" value="UDP-galactose 4-epimerase, domain 1"/>
    <property type="match status" value="1"/>
</dbReference>
<dbReference type="InterPro" id="IPR005886">
    <property type="entry name" value="UDP_G4E"/>
</dbReference>
<dbReference type="GO" id="GO:0003978">
    <property type="term" value="F:UDP-glucose 4-epimerase activity"/>
    <property type="evidence" value="ECO:0007669"/>
    <property type="project" value="UniProtKB-EC"/>
</dbReference>
<accession>A0A562ULA3</accession>
<dbReference type="Pfam" id="PF01370">
    <property type="entry name" value="Epimerase"/>
    <property type="match status" value="1"/>
</dbReference>
<dbReference type="EMBL" id="VLLL01000013">
    <property type="protein sequence ID" value="TWJ06392.1"/>
    <property type="molecule type" value="Genomic_DNA"/>
</dbReference>
<keyword evidence="9" id="KW-0119">Carbohydrate metabolism</keyword>
<name>A0A562ULA3_9ACTN</name>
<dbReference type="RefSeq" id="WP_147144693.1">
    <property type="nucleotide sequence ID" value="NZ_BAABIJ010000008.1"/>
</dbReference>
<dbReference type="Proteomes" id="UP000321617">
    <property type="component" value="Unassembled WGS sequence"/>
</dbReference>
<dbReference type="PANTHER" id="PTHR43725:SF53">
    <property type="entry name" value="UDP-ARABINOSE 4-EPIMERASE 1"/>
    <property type="match status" value="1"/>
</dbReference>
<evidence type="ECO:0000256" key="7">
    <source>
        <dbReference type="ARBA" id="ARBA00023027"/>
    </source>
</evidence>
<dbReference type="InterPro" id="IPR001509">
    <property type="entry name" value="Epimerase_deHydtase"/>
</dbReference>
<comment type="cofactor">
    <cofactor evidence="2">
        <name>NAD(+)</name>
        <dbReference type="ChEBI" id="CHEBI:57540"/>
    </cofactor>
</comment>
<comment type="catalytic activity">
    <reaction evidence="1">
        <text>UDP-alpha-D-glucose = UDP-alpha-D-galactose</text>
        <dbReference type="Rhea" id="RHEA:22168"/>
        <dbReference type="ChEBI" id="CHEBI:58885"/>
        <dbReference type="ChEBI" id="CHEBI:66914"/>
        <dbReference type="EC" id="5.1.3.2"/>
    </reaction>
</comment>
<protein>
    <recommendedName>
        <fullName evidence="6">UDP-glucose 4-epimerase</fullName>
        <ecNumber evidence="5">5.1.3.2</ecNumber>
    </recommendedName>
    <alternativeName>
        <fullName evidence="11">Galactowaldenase</fullName>
    </alternativeName>
    <alternativeName>
        <fullName evidence="10">UDP-galactose 4-epimerase</fullName>
    </alternativeName>
</protein>
<evidence type="ECO:0000313" key="13">
    <source>
        <dbReference type="EMBL" id="TWJ06392.1"/>
    </source>
</evidence>
<evidence type="ECO:0000256" key="6">
    <source>
        <dbReference type="ARBA" id="ARBA00018569"/>
    </source>
</evidence>
<keyword evidence="8" id="KW-0413">Isomerase</keyword>
<dbReference type="EC" id="5.1.3.2" evidence="5"/>
<evidence type="ECO:0000259" key="12">
    <source>
        <dbReference type="Pfam" id="PF01370"/>
    </source>
</evidence>
<evidence type="ECO:0000256" key="4">
    <source>
        <dbReference type="ARBA" id="ARBA00007637"/>
    </source>
</evidence>
<sequence>MAWLVTGGAGYIGAHVVRGLIAAGHSVVVYDDLTAGEATRVPDGVPLVEGSITDGDRLAEAFRDHDVTGVVNFAARKSVPESVARPLWYYRQNVGGFTTLLAAMDDAGVRRLVHSSSAAVYGVAPGPLLSEDTPVTPVSPYGHTKLMAEQILADTAESLKLSYLALRYFNPVGAAEPVLAEVGGTNIFAILFRAIDAGEAFTVTGDDFDTRDGSGLRDYIHILDLAAAHVAAVDQVTGSIRGDVVNVGTGRGYTVFELLDTVRRVTGLPVPHRVVERRPGDPDGAAAAVDRAESILNWRAERDLTEMVESAWRMWRAQQDG</sequence>
<reference evidence="13 14" key="1">
    <citation type="journal article" date="2013" name="Stand. Genomic Sci.">
        <title>Genomic Encyclopedia of Type Strains, Phase I: The one thousand microbial genomes (KMG-I) project.</title>
        <authorList>
            <person name="Kyrpides N.C."/>
            <person name="Woyke T."/>
            <person name="Eisen J.A."/>
            <person name="Garrity G."/>
            <person name="Lilburn T.G."/>
            <person name="Beck B.J."/>
            <person name="Whitman W.B."/>
            <person name="Hugenholtz P."/>
            <person name="Klenk H.P."/>
        </authorList>
    </citation>
    <scope>NUCLEOTIDE SEQUENCE [LARGE SCALE GENOMIC DNA]</scope>
    <source>
        <strain evidence="13 14">DSM 45044</strain>
    </source>
</reference>
<proteinExistence type="inferred from homology"/>
<keyword evidence="7" id="KW-0520">NAD</keyword>
<comment type="pathway">
    <text evidence="3">Carbohydrate metabolism; galactose metabolism.</text>
</comment>
<feature type="domain" description="NAD-dependent epimerase/dehydratase" evidence="12">
    <location>
        <begin position="3"/>
        <end position="248"/>
    </location>
</feature>
<dbReference type="InterPro" id="IPR036291">
    <property type="entry name" value="NAD(P)-bd_dom_sf"/>
</dbReference>
<comment type="similarity">
    <text evidence="4">Belongs to the NAD(P)-dependent epimerase/dehydratase family.</text>
</comment>
<dbReference type="SUPFAM" id="SSF51735">
    <property type="entry name" value="NAD(P)-binding Rossmann-fold domains"/>
    <property type="match status" value="1"/>
</dbReference>
<dbReference type="GO" id="GO:0033499">
    <property type="term" value="P:galactose catabolic process via UDP-galactose, Leloir pathway"/>
    <property type="evidence" value="ECO:0007669"/>
    <property type="project" value="TreeGrafter"/>
</dbReference>
<dbReference type="Gene3D" id="3.40.50.720">
    <property type="entry name" value="NAD(P)-binding Rossmann-like Domain"/>
    <property type="match status" value="1"/>
</dbReference>
<organism evidence="13 14">
    <name type="scientific">Stackebrandtia albiflava</name>
    <dbReference type="NCBI Taxonomy" id="406432"/>
    <lineage>
        <taxon>Bacteria</taxon>
        <taxon>Bacillati</taxon>
        <taxon>Actinomycetota</taxon>
        <taxon>Actinomycetes</taxon>
        <taxon>Glycomycetales</taxon>
        <taxon>Glycomycetaceae</taxon>
        <taxon>Stackebrandtia</taxon>
    </lineage>
</organism>
<gene>
    <name evidence="13" type="ORF">LX16_5356</name>
</gene>
<dbReference type="NCBIfam" id="TIGR01179">
    <property type="entry name" value="galE"/>
    <property type="match status" value="1"/>
</dbReference>
<evidence type="ECO:0000313" key="14">
    <source>
        <dbReference type="Proteomes" id="UP000321617"/>
    </source>
</evidence>
<evidence type="ECO:0000256" key="5">
    <source>
        <dbReference type="ARBA" id="ARBA00013189"/>
    </source>
</evidence>
<keyword evidence="14" id="KW-1185">Reference proteome</keyword>
<dbReference type="UniPathway" id="UPA00214"/>
<dbReference type="PANTHER" id="PTHR43725">
    <property type="entry name" value="UDP-GLUCOSE 4-EPIMERASE"/>
    <property type="match status" value="1"/>
</dbReference>
<evidence type="ECO:0000256" key="11">
    <source>
        <dbReference type="ARBA" id="ARBA00033067"/>
    </source>
</evidence>
<dbReference type="AlphaFoldDB" id="A0A562ULA3"/>
<evidence type="ECO:0000256" key="3">
    <source>
        <dbReference type="ARBA" id="ARBA00004947"/>
    </source>
</evidence>
<evidence type="ECO:0000256" key="9">
    <source>
        <dbReference type="ARBA" id="ARBA00023277"/>
    </source>
</evidence>